<proteinExistence type="predicted"/>
<reference evidence="2" key="1">
    <citation type="submission" date="2019-08" db="EMBL/GenBank/DDBJ databases">
        <title>The genome of the North American firefly Photinus pyralis.</title>
        <authorList>
            <consortium name="Photinus pyralis genome working group"/>
            <person name="Fallon T.R."/>
            <person name="Sander Lower S.E."/>
            <person name="Weng J.-K."/>
        </authorList>
    </citation>
    <scope>NUCLEOTIDE SEQUENCE</scope>
    <source>
        <strain evidence="2">TRF0915ILg1</strain>
        <tissue evidence="2">Whole body</tissue>
    </source>
</reference>
<dbReference type="OrthoDB" id="6691415at2759"/>
<dbReference type="EMBL" id="VTPC01090687">
    <property type="protein sequence ID" value="KAF2881884.1"/>
    <property type="molecule type" value="Genomic_DNA"/>
</dbReference>
<evidence type="ECO:0000313" key="3">
    <source>
        <dbReference type="Proteomes" id="UP000801492"/>
    </source>
</evidence>
<feature type="coiled-coil region" evidence="1">
    <location>
        <begin position="25"/>
        <end position="52"/>
    </location>
</feature>
<organism evidence="2 3">
    <name type="scientific">Ignelater luminosus</name>
    <name type="common">Cucubano</name>
    <name type="synonym">Pyrophorus luminosus</name>
    <dbReference type="NCBI Taxonomy" id="2038154"/>
    <lineage>
        <taxon>Eukaryota</taxon>
        <taxon>Metazoa</taxon>
        <taxon>Ecdysozoa</taxon>
        <taxon>Arthropoda</taxon>
        <taxon>Hexapoda</taxon>
        <taxon>Insecta</taxon>
        <taxon>Pterygota</taxon>
        <taxon>Neoptera</taxon>
        <taxon>Endopterygota</taxon>
        <taxon>Coleoptera</taxon>
        <taxon>Polyphaga</taxon>
        <taxon>Elateriformia</taxon>
        <taxon>Elateroidea</taxon>
        <taxon>Elateridae</taxon>
        <taxon>Agrypninae</taxon>
        <taxon>Pyrophorini</taxon>
        <taxon>Ignelater</taxon>
    </lineage>
</organism>
<accession>A0A8K0C9E3</accession>
<gene>
    <name evidence="2" type="ORF">ILUMI_24289</name>
</gene>
<protein>
    <submittedName>
        <fullName evidence="2">Uncharacterized protein</fullName>
    </submittedName>
</protein>
<comment type="caution">
    <text evidence="2">The sequence shown here is derived from an EMBL/GenBank/DDBJ whole genome shotgun (WGS) entry which is preliminary data.</text>
</comment>
<dbReference type="AlphaFoldDB" id="A0A8K0C9E3"/>
<evidence type="ECO:0000313" key="2">
    <source>
        <dbReference type="EMBL" id="KAF2881884.1"/>
    </source>
</evidence>
<sequence>MDFTYLNDENNDQPKVNLINFERRQRQLLNELAMKRAQVEELKRELEASNLKTHEITRSLDSAKSTLAEQEYNLNLALKNARFFENQLQSKRDSITKARLQQESAVAESKGLKELLHKAELQNYNLTRELNEMKAQHSCDVAYQKELMNQDNKIRAKIAQLTEAVKQCQSSLSESQQLSEKIKLCEDAQKNASFYQEQFYEYKEKYVKLQEKYLFANAAVESFQRLAMENHHLFHAGQEVDVILKQVSFTTASYITVMV</sequence>
<dbReference type="Proteomes" id="UP000801492">
    <property type="component" value="Unassembled WGS sequence"/>
</dbReference>
<keyword evidence="3" id="KW-1185">Reference proteome</keyword>
<name>A0A8K0C9E3_IGNLU</name>
<keyword evidence="1" id="KW-0175">Coiled coil</keyword>
<evidence type="ECO:0000256" key="1">
    <source>
        <dbReference type="SAM" id="Coils"/>
    </source>
</evidence>